<feature type="region of interest" description="Disordered" evidence="1">
    <location>
        <begin position="58"/>
        <end position="81"/>
    </location>
</feature>
<dbReference type="Proteomes" id="UP000005426">
    <property type="component" value="Unassembled WGS sequence"/>
</dbReference>
<dbReference type="EMBL" id="ABDG02000026">
    <property type="protein sequence ID" value="EHK43009.1"/>
    <property type="molecule type" value="Genomic_DNA"/>
</dbReference>
<evidence type="ECO:0000313" key="2">
    <source>
        <dbReference type="EMBL" id="EHK43009.1"/>
    </source>
</evidence>
<organism evidence="2 3">
    <name type="scientific">Hypocrea atroviridis (strain ATCC 20476 / IMI 206040)</name>
    <name type="common">Trichoderma atroviride</name>
    <dbReference type="NCBI Taxonomy" id="452589"/>
    <lineage>
        <taxon>Eukaryota</taxon>
        <taxon>Fungi</taxon>
        <taxon>Dikarya</taxon>
        <taxon>Ascomycota</taxon>
        <taxon>Pezizomycotina</taxon>
        <taxon>Sordariomycetes</taxon>
        <taxon>Hypocreomycetidae</taxon>
        <taxon>Hypocreales</taxon>
        <taxon>Hypocreaceae</taxon>
        <taxon>Trichoderma</taxon>
    </lineage>
</organism>
<evidence type="ECO:0000256" key="1">
    <source>
        <dbReference type="SAM" id="MobiDB-lite"/>
    </source>
</evidence>
<reference evidence="2 3" key="1">
    <citation type="journal article" date="2011" name="Genome Biol.">
        <title>Comparative genome sequence analysis underscores mycoparasitism as the ancestral life style of Trichoderma.</title>
        <authorList>
            <person name="Kubicek C.P."/>
            <person name="Herrera-Estrella A."/>
            <person name="Seidl-Seiboth V."/>
            <person name="Martinez D.A."/>
            <person name="Druzhinina I.S."/>
            <person name="Thon M."/>
            <person name="Zeilinger S."/>
            <person name="Casas-Flores S."/>
            <person name="Horwitz B.A."/>
            <person name="Mukherjee P.K."/>
            <person name="Mukherjee M."/>
            <person name="Kredics L."/>
            <person name="Alcaraz L.D."/>
            <person name="Aerts A."/>
            <person name="Antal Z."/>
            <person name="Atanasova L."/>
            <person name="Cervantes-Badillo M.G."/>
            <person name="Challacombe J."/>
            <person name="Chertkov O."/>
            <person name="McCluskey K."/>
            <person name="Coulpier F."/>
            <person name="Deshpande N."/>
            <person name="von Doehren H."/>
            <person name="Ebbole D.J."/>
            <person name="Esquivel-Naranjo E.U."/>
            <person name="Fekete E."/>
            <person name="Flipphi M."/>
            <person name="Glaser F."/>
            <person name="Gomez-Rodriguez E.Y."/>
            <person name="Gruber S."/>
            <person name="Han C."/>
            <person name="Henrissat B."/>
            <person name="Hermosa R."/>
            <person name="Hernandez-Onate M."/>
            <person name="Karaffa L."/>
            <person name="Kosti I."/>
            <person name="Le Crom S."/>
            <person name="Lindquist E."/>
            <person name="Lucas S."/>
            <person name="Luebeck M."/>
            <person name="Luebeck P.S."/>
            <person name="Margeot A."/>
            <person name="Metz B."/>
            <person name="Misra M."/>
            <person name="Nevalainen H."/>
            <person name="Omann M."/>
            <person name="Packer N."/>
            <person name="Perrone G."/>
            <person name="Uresti-Rivera E.E."/>
            <person name="Salamov A."/>
            <person name="Schmoll M."/>
            <person name="Seiboth B."/>
            <person name="Shapiro H."/>
            <person name="Sukno S."/>
            <person name="Tamayo-Ramos J.A."/>
            <person name="Tisch D."/>
            <person name="Wiest A."/>
            <person name="Wilkinson H.H."/>
            <person name="Zhang M."/>
            <person name="Coutinho P.M."/>
            <person name="Kenerley C.M."/>
            <person name="Monte E."/>
            <person name="Baker S.E."/>
            <person name="Grigoriev I.V."/>
        </authorList>
    </citation>
    <scope>NUCLEOTIDE SEQUENCE [LARGE SCALE GENOMIC DNA]</scope>
    <source>
        <strain evidence="3">ATCC 20476 / IMI 206040</strain>
    </source>
</reference>
<name>G9P3Q2_HYPAI</name>
<protein>
    <submittedName>
        <fullName evidence="2">Uncharacterized protein</fullName>
    </submittedName>
</protein>
<proteinExistence type="predicted"/>
<keyword evidence="3" id="KW-1185">Reference proteome</keyword>
<feature type="compositionally biased region" description="Basic and acidic residues" evidence="1">
    <location>
        <begin position="63"/>
        <end position="77"/>
    </location>
</feature>
<gene>
    <name evidence="2" type="ORF">TRIATDRAFT_300988</name>
</gene>
<comment type="caution">
    <text evidence="2">The sequence shown here is derived from an EMBL/GenBank/DDBJ whole genome shotgun (WGS) entry which is preliminary data.</text>
</comment>
<evidence type="ECO:0000313" key="3">
    <source>
        <dbReference type="Proteomes" id="UP000005426"/>
    </source>
</evidence>
<dbReference type="AlphaFoldDB" id="G9P3Q2"/>
<dbReference type="HOGENOM" id="CLU_2121408_0_0_1"/>
<accession>G9P3Q2</accession>
<sequence>MYYAHKHHPVSSHVPQVCLYGTPKCEKERGTGIYTTWKQKKNQQLCLQLCRIDFAGRTARSPESGHNRRLEPAERSPDMGPSRRCLMLPCHPSFPSRSPRFGAPRGSALCFCFW</sequence>